<dbReference type="PANTHER" id="PTHR43156:SF2">
    <property type="entry name" value="STAGE II SPORULATION PROTEIN E"/>
    <property type="match status" value="1"/>
</dbReference>
<sequence>MRAPAPDRPGVEPRSPRRTEQRALDSSDDNRGRNPRRAAALIAAACLVLTATGTWAAARVDHSSEDRLLQVQTRQAAAVLSTAILLIQQPLSTALDAQQVVSRSDQGPAFGQLMAGSVGPDRVFSSASLWHRSGSGLTRMASVGARPALPASSTQAYLAKAFTAKTFTVRSVKKGDRLFVAYALASPTTGYVVYGERALPASRRAPVDKDSAFADVHYAIYFGRTPTAANLSTTDVRPGSLPLDGQTASVTIPFGDSELTLVTQPRRHLGSTLGQRLPLIVLLVGLLLSLVAARSGFQLVRRRQEAEADTATITGLYERVDSLYGEQRDLFVRLQRALLPHVNPDVPNLEIASRYVAGTQGIDIGGDWYSIIGLDEDQFAFVVGDVSGRGVDAVAVMAHARFTARAYLLDGDPPAVALEKCSRQFDISTDGHITTALVGIGNARTGEMTVASAGHPTPLLISPGAREFVQVKPGLPLGAGAATYHSTRFTMTPGSTLFCFTDGLVERRGEGIDTGLQRLADTMTPVSGSPVEEMVDHALQKLRSPNASDDIAILAIRWEPER</sequence>
<dbReference type="Proteomes" id="UP000277094">
    <property type="component" value="Unassembled WGS sequence"/>
</dbReference>
<dbReference type="EMBL" id="RJSG01000002">
    <property type="protein sequence ID" value="RNL78982.1"/>
    <property type="molecule type" value="Genomic_DNA"/>
</dbReference>
<name>A0A3N0DTP1_9ACTN</name>
<reference evidence="4 5" key="1">
    <citation type="submission" date="2018-11" db="EMBL/GenBank/DDBJ databases">
        <authorList>
            <person name="Li F."/>
        </authorList>
    </citation>
    <scope>NUCLEOTIDE SEQUENCE [LARGE SCALE GENOMIC DNA]</scope>
    <source>
        <strain evidence="4 5">KIS18-7</strain>
    </source>
</reference>
<feature type="region of interest" description="Disordered" evidence="2">
    <location>
        <begin position="1"/>
        <end position="34"/>
    </location>
</feature>
<evidence type="ECO:0000259" key="3">
    <source>
        <dbReference type="SMART" id="SM00331"/>
    </source>
</evidence>
<gene>
    <name evidence="4" type="ORF">EFL95_08000</name>
</gene>
<accession>A0A3N0DTP1</accession>
<evidence type="ECO:0000313" key="4">
    <source>
        <dbReference type="EMBL" id="RNL78982.1"/>
    </source>
</evidence>
<keyword evidence="5" id="KW-1185">Reference proteome</keyword>
<dbReference type="Pfam" id="PF07228">
    <property type="entry name" value="SpoIIE"/>
    <property type="match status" value="1"/>
</dbReference>
<feature type="domain" description="PPM-type phosphatase" evidence="3">
    <location>
        <begin position="346"/>
        <end position="558"/>
    </location>
</feature>
<dbReference type="Gene3D" id="3.60.40.10">
    <property type="entry name" value="PPM-type phosphatase domain"/>
    <property type="match status" value="1"/>
</dbReference>
<evidence type="ECO:0000313" key="5">
    <source>
        <dbReference type="Proteomes" id="UP000277094"/>
    </source>
</evidence>
<dbReference type="InterPro" id="IPR001932">
    <property type="entry name" value="PPM-type_phosphatase-like_dom"/>
</dbReference>
<evidence type="ECO:0000256" key="2">
    <source>
        <dbReference type="SAM" id="MobiDB-lite"/>
    </source>
</evidence>
<feature type="compositionally biased region" description="Basic and acidic residues" evidence="2">
    <location>
        <begin position="9"/>
        <end position="32"/>
    </location>
</feature>
<organism evidence="4 5">
    <name type="scientific">Nocardioides marmorisolisilvae</name>
    <dbReference type="NCBI Taxonomy" id="1542737"/>
    <lineage>
        <taxon>Bacteria</taxon>
        <taxon>Bacillati</taxon>
        <taxon>Actinomycetota</taxon>
        <taxon>Actinomycetes</taxon>
        <taxon>Propionibacteriales</taxon>
        <taxon>Nocardioidaceae</taxon>
        <taxon>Nocardioides</taxon>
    </lineage>
</organism>
<dbReference type="InterPro" id="IPR052016">
    <property type="entry name" value="Bact_Sigma-Reg"/>
</dbReference>
<evidence type="ECO:0000256" key="1">
    <source>
        <dbReference type="ARBA" id="ARBA00022801"/>
    </source>
</evidence>
<dbReference type="SUPFAM" id="SSF81606">
    <property type="entry name" value="PP2C-like"/>
    <property type="match status" value="1"/>
</dbReference>
<dbReference type="GO" id="GO:0016791">
    <property type="term" value="F:phosphatase activity"/>
    <property type="evidence" value="ECO:0007669"/>
    <property type="project" value="TreeGrafter"/>
</dbReference>
<keyword evidence="1" id="KW-0378">Hydrolase</keyword>
<dbReference type="SMART" id="SM00331">
    <property type="entry name" value="PP2C_SIG"/>
    <property type="match status" value="1"/>
</dbReference>
<dbReference type="AlphaFoldDB" id="A0A3N0DTP1"/>
<comment type="caution">
    <text evidence="4">The sequence shown here is derived from an EMBL/GenBank/DDBJ whole genome shotgun (WGS) entry which is preliminary data.</text>
</comment>
<dbReference type="InterPro" id="IPR036457">
    <property type="entry name" value="PPM-type-like_dom_sf"/>
</dbReference>
<dbReference type="PANTHER" id="PTHR43156">
    <property type="entry name" value="STAGE II SPORULATION PROTEIN E-RELATED"/>
    <property type="match status" value="1"/>
</dbReference>
<protein>
    <submittedName>
        <fullName evidence="4">Serine/threonine-protein phosphatase</fullName>
    </submittedName>
</protein>
<proteinExistence type="predicted"/>